<protein>
    <submittedName>
        <fullName evidence="1">Glycosyltransferase-like protein</fullName>
    </submittedName>
</protein>
<sequence>MIAALRVRGPFRGPSGYDHHVREFVRELVRQDVAVQLVDLPEWGAARLPEQVRDRWFDQFSQPVDASITLHFTMPHQVISDGYGLDVNYTMFEATRVPATWVEHNRRHALVIVPTESSRQAWLAAGFPADRLRICPLGINADLFGGSVEPLPLRTETGVPVASYRTRFLNVSELGPRKNVTGLLRAWLIATSADDDALLMLKLGRYAPGWFDLFTHQLQQLQRHVGQTFRQAAPVEFLFDLLSDAEMPRLYATATHYISLSHGEGWDQTMVEAAASGLRLIAPDHSAYRAYLRSDMATLIPSREVPARFDGDPPLQVLFAGANWWEPDVETAAAAIRRAIDGQDGERRGAREQVLTQFTWQRSTCRLLELLSELAVREVR</sequence>
<dbReference type="SUPFAM" id="SSF53756">
    <property type="entry name" value="UDP-Glycosyltransferase/glycogen phosphorylase"/>
    <property type="match status" value="1"/>
</dbReference>
<dbReference type="GO" id="GO:0016740">
    <property type="term" value="F:transferase activity"/>
    <property type="evidence" value="ECO:0007669"/>
    <property type="project" value="UniProtKB-KW"/>
</dbReference>
<dbReference type="EMBL" id="CAGS01000328">
    <property type="protein sequence ID" value="CCF84780.1"/>
    <property type="molecule type" value="Genomic_DNA"/>
</dbReference>
<proteinExistence type="predicted"/>
<comment type="caution">
    <text evidence="1">The sequence shown here is derived from an EMBL/GenBank/DDBJ whole genome shotgun (WGS) entry which is preliminary data.</text>
</comment>
<dbReference type="RefSeq" id="WP_008479205.1">
    <property type="nucleotide sequence ID" value="NZ_CAGS01000328.1"/>
</dbReference>
<dbReference type="Proteomes" id="UP000004221">
    <property type="component" value="Unassembled WGS sequence"/>
</dbReference>
<reference evidence="1 2" key="1">
    <citation type="journal article" date="2012" name="ISME J.">
        <title>Nitrification expanded: discovery, physiology and genomics of a nitrite-oxidizing bacterium from the phylum Chloroflexi.</title>
        <authorList>
            <person name="Sorokin D.Y."/>
            <person name="Lucker S."/>
            <person name="Vejmelkova D."/>
            <person name="Kostrikina N.A."/>
            <person name="Kleerebezem R."/>
            <person name="Rijpstra W.I."/>
            <person name="Damste J.S."/>
            <person name="Le Paslier D."/>
            <person name="Muyzer G."/>
            <person name="Wagner M."/>
            <person name="van Loosdrecht M.C."/>
            <person name="Daims H."/>
        </authorList>
    </citation>
    <scope>NUCLEOTIDE SEQUENCE [LARGE SCALE GENOMIC DNA]</scope>
    <source>
        <strain evidence="2">none</strain>
    </source>
</reference>
<dbReference type="PANTHER" id="PTHR46656:SF3">
    <property type="entry name" value="PUTATIVE-RELATED"/>
    <property type="match status" value="1"/>
</dbReference>
<name>I4EJB8_9BACT</name>
<evidence type="ECO:0000313" key="2">
    <source>
        <dbReference type="Proteomes" id="UP000004221"/>
    </source>
</evidence>
<evidence type="ECO:0000313" key="1">
    <source>
        <dbReference type="EMBL" id="CCF84780.1"/>
    </source>
</evidence>
<gene>
    <name evidence="1" type="ORF">NITHO_3940003</name>
</gene>
<dbReference type="AlphaFoldDB" id="I4EJB8"/>
<dbReference type="Gene3D" id="3.40.50.2000">
    <property type="entry name" value="Glycogen Phosphorylase B"/>
    <property type="match status" value="1"/>
</dbReference>
<keyword evidence="2" id="KW-1185">Reference proteome</keyword>
<organism evidence="1 2">
    <name type="scientific">Nitrolancea hollandica Lb</name>
    <dbReference type="NCBI Taxonomy" id="1129897"/>
    <lineage>
        <taxon>Bacteria</taxon>
        <taxon>Pseudomonadati</taxon>
        <taxon>Thermomicrobiota</taxon>
        <taxon>Thermomicrobia</taxon>
        <taxon>Sphaerobacterales</taxon>
        <taxon>Sphaerobacterineae</taxon>
        <taxon>Sphaerobacteraceae</taxon>
        <taxon>Nitrolancea</taxon>
    </lineage>
</organism>
<accession>I4EJB8</accession>
<dbReference type="PANTHER" id="PTHR46656">
    <property type="entry name" value="PUTATIVE-RELATED"/>
    <property type="match status" value="1"/>
</dbReference>
<dbReference type="OrthoDB" id="440232at2"/>
<keyword evidence="1" id="KW-0808">Transferase</keyword>